<dbReference type="Pfam" id="PF00995">
    <property type="entry name" value="Sec1"/>
    <property type="match status" value="1"/>
</dbReference>
<dbReference type="EMBL" id="AMQN01000046">
    <property type="status" value="NOT_ANNOTATED_CDS"/>
    <property type="molecule type" value="Genomic_DNA"/>
</dbReference>
<dbReference type="PANTHER" id="PTHR11679">
    <property type="entry name" value="VESICLE PROTEIN SORTING-ASSOCIATED"/>
    <property type="match status" value="1"/>
</dbReference>
<reference evidence="3" key="3">
    <citation type="submission" date="2015-06" db="UniProtKB">
        <authorList>
            <consortium name="EnsemblMetazoa"/>
        </authorList>
    </citation>
    <scope>IDENTIFICATION</scope>
</reference>
<dbReference type="Gene3D" id="3.40.50.2060">
    <property type="match status" value="1"/>
</dbReference>
<dbReference type="SUPFAM" id="SSF56815">
    <property type="entry name" value="Sec1/munc18-like (SM) proteins"/>
    <property type="match status" value="1"/>
</dbReference>
<evidence type="ECO:0000313" key="4">
    <source>
        <dbReference type="Proteomes" id="UP000014760"/>
    </source>
</evidence>
<dbReference type="EnsemblMetazoa" id="CapteT133058">
    <property type="protein sequence ID" value="CapteP133058"/>
    <property type="gene ID" value="CapteG133058"/>
</dbReference>
<dbReference type="OrthoDB" id="10262528at2759"/>
<dbReference type="Gene3D" id="1.25.40.850">
    <property type="match status" value="1"/>
</dbReference>
<dbReference type="InterPro" id="IPR036045">
    <property type="entry name" value="Sec1-like_sf"/>
</dbReference>
<dbReference type="GO" id="GO:0016192">
    <property type="term" value="P:vesicle-mediated transport"/>
    <property type="evidence" value="ECO:0007669"/>
    <property type="project" value="InterPro"/>
</dbReference>
<sequence>MAGTFSGVELPEILVLRQLARDQLIFLYSQMTGRKDLVLDTQLMRPLDRLAGAALLKEHGVDKIFKLEPGKSLAGCDQRIFIIRPQMQSVKMIADQINADRSSNIKRAYRILMAPRKIHACDLILEQEGVYGYVTTEEFQWDLIPLDKDILSLELPEFLPAFFLENDQTWVHTVARSLVTVQQVFGRIPNVYGVGKCAQMVEHMAELMFSHVGEPQQVNSEIGSLVLVDRSVDYVTPLLSQVTYEGLLDDMFRISCGYIEFPPAVSGKDTPTKMILTCSDSVYEEIRNRHFSGVFSFLSGKAKELQSGYDKRHDLKSVRDMKNFVSNDLRGLKSQHKSLTLHVGACEFITNQKTKSDFDQQLQAEHSLLEGTELKENISYLEEIINRQLNSTTCLRLLTLMSLTQGGLPAQVYKSLQTQYMHSFGFEHMLTFHNLRKLGMLTEVEQSQASRNLGKMAAVANVNLPKSGQFRNLCKKLHLVPKSADDINLRNPNDMSYVYSGAYTPLVCKLVEQILSKEGFTGLEDIMRQIPSPHFAKHRAQSARGGKHTSAAPSPGSRIVMVYFLGGCSHSEITALRFLGKQRGQPVNISFNQSLNTYFSSRI</sequence>
<dbReference type="STRING" id="283909.N1PBD6"/>
<protein>
    <recommendedName>
        <fullName evidence="5">Vacuolar protein sorting-associated protein 33B</fullName>
    </recommendedName>
</protein>
<dbReference type="Proteomes" id="UP000014760">
    <property type="component" value="Unassembled WGS sequence"/>
</dbReference>
<dbReference type="InterPro" id="IPR043154">
    <property type="entry name" value="Sec-1-like_dom1"/>
</dbReference>
<evidence type="ECO:0000313" key="3">
    <source>
        <dbReference type="EnsemblMetazoa" id="CapteP133058"/>
    </source>
</evidence>
<reference evidence="2 4" key="2">
    <citation type="journal article" date="2013" name="Nature">
        <title>Insights into bilaterian evolution from three spiralian genomes.</title>
        <authorList>
            <person name="Simakov O."/>
            <person name="Marletaz F."/>
            <person name="Cho S.J."/>
            <person name="Edsinger-Gonzales E."/>
            <person name="Havlak P."/>
            <person name="Hellsten U."/>
            <person name="Kuo D.H."/>
            <person name="Larsson T."/>
            <person name="Lv J."/>
            <person name="Arendt D."/>
            <person name="Savage R."/>
            <person name="Osoegawa K."/>
            <person name="de Jong P."/>
            <person name="Grimwood J."/>
            <person name="Chapman J.A."/>
            <person name="Shapiro H."/>
            <person name="Aerts A."/>
            <person name="Otillar R.P."/>
            <person name="Terry A.Y."/>
            <person name="Boore J.L."/>
            <person name="Grigoriev I.V."/>
            <person name="Lindberg D.R."/>
            <person name="Seaver E.C."/>
            <person name="Weisblat D.A."/>
            <person name="Putnam N.H."/>
            <person name="Rokhsar D.S."/>
        </authorList>
    </citation>
    <scope>NUCLEOTIDE SEQUENCE</scope>
    <source>
        <strain evidence="2 4">I ESC-2004</strain>
    </source>
</reference>
<proteinExistence type="inferred from homology"/>
<accession>N1PBD6</accession>
<keyword evidence="4" id="KW-1185">Reference proteome</keyword>
<dbReference type="OMA" id="QVHIYMI"/>
<comment type="similarity">
    <text evidence="1">Belongs to the STXBP/unc-18/SEC1 family.</text>
</comment>
<dbReference type="AlphaFoldDB" id="N1PBD6"/>
<dbReference type="InterPro" id="IPR043155">
    <property type="entry name" value="VPS33_dom3b"/>
</dbReference>
<dbReference type="InterPro" id="IPR027482">
    <property type="entry name" value="Sec1-like_dom2"/>
</dbReference>
<reference evidence="4" key="1">
    <citation type="submission" date="2012-12" db="EMBL/GenBank/DDBJ databases">
        <authorList>
            <person name="Hellsten U."/>
            <person name="Grimwood J."/>
            <person name="Chapman J.A."/>
            <person name="Shapiro H."/>
            <person name="Aerts A."/>
            <person name="Otillar R.P."/>
            <person name="Terry A.Y."/>
            <person name="Boore J.L."/>
            <person name="Simakov O."/>
            <person name="Marletaz F."/>
            <person name="Cho S.-J."/>
            <person name="Edsinger-Gonzales E."/>
            <person name="Havlak P."/>
            <person name="Kuo D.-H."/>
            <person name="Larsson T."/>
            <person name="Lv J."/>
            <person name="Arendt D."/>
            <person name="Savage R."/>
            <person name="Osoegawa K."/>
            <person name="de Jong P."/>
            <person name="Lindberg D.R."/>
            <person name="Seaver E.C."/>
            <person name="Weisblat D.A."/>
            <person name="Putnam N.H."/>
            <person name="Grigoriev I.V."/>
            <person name="Rokhsar D.S."/>
        </authorList>
    </citation>
    <scope>NUCLEOTIDE SEQUENCE</scope>
    <source>
        <strain evidence="4">I ESC-2004</strain>
    </source>
</reference>
<evidence type="ECO:0000256" key="1">
    <source>
        <dbReference type="ARBA" id="ARBA00009884"/>
    </source>
</evidence>
<name>N1PBD6_CAPTE</name>
<evidence type="ECO:0000313" key="2">
    <source>
        <dbReference type="EMBL" id="ELU18869.1"/>
    </source>
</evidence>
<organism evidence="2">
    <name type="scientific">Capitella teleta</name>
    <name type="common">Polychaete worm</name>
    <dbReference type="NCBI Taxonomy" id="283909"/>
    <lineage>
        <taxon>Eukaryota</taxon>
        <taxon>Metazoa</taxon>
        <taxon>Spiralia</taxon>
        <taxon>Lophotrochozoa</taxon>
        <taxon>Annelida</taxon>
        <taxon>Polychaeta</taxon>
        <taxon>Sedentaria</taxon>
        <taxon>Scolecida</taxon>
        <taxon>Capitellidae</taxon>
        <taxon>Capitella</taxon>
    </lineage>
</organism>
<dbReference type="HOGENOM" id="CLU_016678_3_1_1"/>
<gene>
    <name evidence="2" type="ORF">CAPTEDRAFT_133058</name>
</gene>
<dbReference type="EMBL" id="KB291798">
    <property type="protein sequence ID" value="ELU18869.1"/>
    <property type="molecule type" value="Genomic_DNA"/>
</dbReference>
<evidence type="ECO:0008006" key="5">
    <source>
        <dbReference type="Google" id="ProtNLM"/>
    </source>
</evidence>
<dbReference type="InterPro" id="IPR001619">
    <property type="entry name" value="Sec1-like"/>
</dbReference>
<dbReference type="Gene3D" id="3.40.50.1910">
    <property type="match status" value="2"/>
</dbReference>